<name>A0A916J424_9BURK</name>
<dbReference type="Gene3D" id="3.30.2400.10">
    <property type="entry name" value="Major capsid protein gp5"/>
    <property type="match status" value="1"/>
</dbReference>
<evidence type="ECO:0000259" key="2">
    <source>
        <dbReference type="Pfam" id="PF05065"/>
    </source>
</evidence>
<dbReference type="RefSeq" id="WP_211951246.1">
    <property type="nucleotide sequence ID" value="NZ_CAJPUY010000056.1"/>
</dbReference>
<sequence>MDISEIKRALDEGYQPIRERLDKSETRLTELEQGFAGRTHSASLVVPDDGSRVAKALVDGFDRQAFQKHGRQRVEVDGSLMSKAAPITTAHAGTVSSVGGVPALAPRFDLRSVLRVIKVTSSTVQYVRAGTFTNAAAVVPEGQTKPQSDVVFGLIDAKPQTIAHWFSTSRQVLDDNQQLQLALETFGKAGVGIKEEAFALTGDATTGNAGLLTDAPAAAALPPRGRIDVAPIEFEPWGR</sequence>
<organism evidence="3 4">
    <name type="scientific">Cupriavidus yeoncheonensis</name>
    <dbReference type="NCBI Taxonomy" id="1462994"/>
    <lineage>
        <taxon>Bacteria</taxon>
        <taxon>Pseudomonadati</taxon>
        <taxon>Pseudomonadota</taxon>
        <taxon>Betaproteobacteria</taxon>
        <taxon>Burkholderiales</taxon>
        <taxon>Burkholderiaceae</taxon>
        <taxon>Cupriavidus</taxon>
    </lineage>
</organism>
<dbReference type="InterPro" id="IPR024455">
    <property type="entry name" value="Phage_capsid"/>
</dbReference>
<comment type="subcellular location">
    <subcellularLocation>
        <location evidence="1">Virion</location>
    </subcellularLocation>
</comment>
<keyword evidence="4" id="KW-1185">Reference proteome</keyword>
<reference evidence="3" key="1">
    <citation type="submission" date="2021-03" db="EMBL/GenBank/DDBJ databases">
        <authorList>
            <person name="Peeters C."/>
        </authorList>
    </citation>
    <scope>NUCLEOTIDE SEQUENCE</scope>
    <source>
        <strain evidence="3">LMG 31506</strain>
    </source>
</reference>
<dbReference type="AlphaFoldDB" id="A0A916J424"/>
<dbReference type="Proteomes" id="UP000672934">
    <property type="component" value="Unassembled WGS sequence"/>
</dbReference>
<protein>
    <recommendedName>
        <fullName evidence="2">Phage capsid-like C-terminal domain-containing protein</fullName>
    </recommendedName>
</protein>
<proteinExistence type="predicted"/>
<dbReference type="EMBL" id="CAJPUY010000056">
    <property type="protein sequence ID" value="CAG2158610.1"/>
    <property type="molecule type" value="Genomic_DNA"/>
</dbReference>
<evidence type="ECO:0000313" key="4">
    <source>
        <dbReference type="Proteomes" id="UP000672934"/>
    </source>
</evidence>
<evidence type="ECO:0000256" key="1">
    <source>
        <dbReference type="ARBA" id="ARBA00004328"/>
    </source>
</evidence>
<dbReference type="NCBIfam" id="TIGR01554">
    <property type="entry name" value="major_cap_HK97"/>
    <property type="match status" value="1"/>
</dbReference>
<dbReference type="Pfam" id="PF05065">
    <property type="entry name" value="Phage_capsid"/>
    <property type="match status" value="1"/>
</dbReference>
<feature type="domain" description="Phage capsid-like C-terminal" evidence="2">
    <location>
        <begin position="104"/>
        <end position="217"/>
    </location>
</feature>
<comment type="caution">
    <text evidence="3">The sequence shown here is derived from an EMBL/GenBank/DDBJ whole genome shotgun (WGS) entry which is preliminary data.</text>
</comment>
<dbReference type="InterPro" id="IPR054612">
    <property type="entry name" value="Phage_capsid-like_C"/>
</dbReference>
<accession>A0A916J424</accession>
<evidence type="ECO:0000313" key="3">
    <source>
        <dbReference type="EMBL" id="CAG2158610.1"/>
    </source>
</evidence>
<gene>
    <name evidence="3" type="ORF">LMG31506_06433</name>
</gene>
<dbReference type="SUPFAM" id="SSF56563">
    <property type="entry name" value="Major capsid protein gp5"/>
    <property type="match status" value="1"/>
</dbReference>